<organism evidence="1 2">
    <name type="scientific">Araneus ventricosus</name>
    <name type="common">Orbweaver spider</name>
    <name type="synonym">Epeira ventricosa</name>
    <dbReference type="NCBI Taxonomy" id="182803"/>
    <lineage>
        <taxon>Eukaryota</taxon>
        <taxon>Metazoa</taxon>
        <taxon>Ecdysozoa</taxon>
        <taxon>Arthropoda</taxon>
        <taxon>Chelicerata</taxon>
        <taxon>Arachnida</taxon>
        <taxon>Araneae</taxon>
        <taxon>Araneomorphae</taxon>
        <taxon>Entelegynae</taxon>
        <taxon>Araneoidea</taxon>
        <taxon>Araneidae</taxon>
        <taxon>Araneus</taxon>
    </lineage>
</organism>
<dbReference type="Proteomes" id="UP000499080">
    <property type="component" value="Unassembled WGS sequence"/>
</dbReference>
<comment type="caution">
    <text evidence="1">The sequence shown here is derived from an EMBL/GenBank/DDBJ whole genome shotgun (WGS) entry which is preliminary data.</text>
</comment>
<dbReference type="AlphaFoldDB" id="A0A4Y2N3D3"/>
<dbReference type="SUPFAM" id="SSF53098">
    <property type="entry name" value="Ribonuclease H-like"/>
    <property type="match status" value="1"/>
</dbReference>
<protein>
    <submittedName>
        <fullName evidence="1">Uncharacterized protein</fullName>
    </submittedName>
</protein>
<dbReference type="InterPro" id="IPR012337">
    <property type="entry name" value="RNaseH-like_sf"/>
</dbReference>
<dbReference type="Gene3D" id="3.30.420.10">
    <property type="entry name" value="Ribonuclease H-like superfamily/Ribonuclease H"/>
    <property type="match status" value="1"/>
</dbReference>
<accession>A0A4Y2N3D3</accession>
<dbReference type="EMBL" id="BGPR01008372">
    <property type="protein sequence ID" value="GBN33392.1"/>
    <property type="molecule type" value="Genomic_DNA"/>
</dbReference>
<evidence type="ECO:0000313" key="2">
    <source>
        <dbReference type="Proteomes" id="UP000499080"/>
    </source>
</evidence>
<dbReference type="GO" id="GO:0003676">
    <property type="term" value="F:nucleic acid binding"/>
    <property type="evidence" value="ECO:0007669"/>
    <property type="project" value="InterPro"/>
</dbReference>
<reference evidence="1 2" key="1">
    <citation type="journal article" date="2019" name="Sci. Rep.">
        <title>Orb-weaving spider Araneus ventricosus genome elucidates the spidroin gene catalogue.</title>
        <authorList>
            <person name="Kono N."/>
            <person name="Nakamura H."/>
            <person name="Ohtoshi R."/>
            <person name="Moran D.A.P."/>
            <person name="Shinohara A."/>
            <person name="Yoshida Y."/>
            <person name="Fujiwara M."/>
            <person name="Mori M."/>
            <person name="Tomita M."/>
            <person name="Arakawa K."/>
        </authorList>
    </citation>
    <scope>NUCLEOTIDE SEQUENCE [LARGE SCALE GENOMIC DNA]</scope>
</reference>
<sequence length="101" mass="11496">MQDNNTTHQWSAKLTLNEAVKYSVTLKTNFPVTIFVDNRTSIQASSSPKTTNRTARENFELLLEKPHINISWIKAHLGYFGNEAAARLERQRQSQTTSNST</sequence>
<keyword evidence="2" id="KW-1185">Reference proteome</keyword>
<evidence type="ECO:0000313" key="1">
    <source>
        <dbReference type="EMBL" id="GBN33392.1"/>
    </source>
</evidence>
<proteinExistence type="predicted"/>
<dbReference type="OrthoDB" id="6514649at2759"/>
<gene>
    <name evidence="1" type="ORF">AVEN_85117_1</name>
</gene>
<name>A0A4Y2N3D3_ARAVE</name>
<dbReference type="InterPro" id="IPR036397">
    <property type="entry name" value="RNaseH_sf"/>
</dbReference>